<feature type="transmembrane region" description="Helical" evidence="1">
    <location>
        <begin position="6"/>
        <end position="29"/>
    </location>
</feature>
<keyword evidence="1" id="KW-0472">Membrane</keyword>
<proteinExistence type="predicted"/>
<protein>
    <submittedName>
        <fullName evidence="2">Uncharacterized protein</fullName>
    </submittedName>
</protein>
<name>A0AAN2A7J8_RHIRH</name>
<organism evidence="2 3">
    <name type="scientific">Rhizobium rhizogenes</name>
    <name type="common">Agrobacterium rhizogenes</name>
    <dbReference type="NCBI Taxonomy" id="359"/>
    <lineage>
        <taxon>Bacteria</taxon>
        <taxon>Pseudomonadati</taxon>
        <taxon>Pseudomonadota</taxon>
        <taxon>Alphaproteobacteria</taxon>
        <taxon>Hyphomicrobiales</taxon>
        <taxon>Rhizobiaceae</taxon>
        <taxon>Rhizobium/Agrobacterium group</taxon>
        <taxon>Rhizobium</taxon>
    </lineage>
</organism>
<dbReference type="Proteomes" id="UP000528185">
    <property type="component" value="Unassembled WGS sequence"/>
</dbReference>
<dbReference type="EMBL" id="CAICSX020000002">
    <property type="protein sequence ID" value="CAD0215113.1"/>
    <property type="molecule type" value="Genomic_DNA"/>
</dbReference>
<evidence type="ECO:0000313" key="3">
    <source>
        <dbReference type="Proteomes" id="UP000528185"/>
    </source>
</evidence>
<evidence type="ECO:0000313" key="2">
    <source>
        <dbReference type="EMBL" id="CAD0215113.1"/>
    </source>
</evidence>
<evidence type="ECO:0000256" key="1">
    <source>
        <dbReference type="SAM" id="Phobius"/>
    </source>
</evidence>
<accession>A0AAN2A7J8</accession>
<keyword evidence="1" id="KW-1133">Transmembrane helix</keyword>
<dbReference type="PROSITE" id="PS51257">
    <property type="entry name" value="PROKAR_LIPOPROTEIN"/>
    <property type="match status" value="1"/>
</dbReference>
<reference evidence="2 3" key="1">
    <citation type="submission" date="2020-06" db="EMBL/GenBank/DDBJ databases">
        <authorList>
            <person name="De Coninck B."/>
            <person name="Ibrahim H."/>
        </authorList>
    </citation>
    <scope>NUCLEOTIDE SEQUENCE [LARGE SCALE GENOMIC DNA]</scope>
    <source>
        <strain evidence="2">Ag_rhizogenes_K599</strain>
    </source>
</reference>
<keyword evidence="1" id="KW-0812">Transmembrane</keyword>
<dbReference type="AlphaFoldDB" id="A0AAN2A7J8"/>
<gene>
    <name evidence="2" type="ORF">AGRHK599_LOCUS3357</name>
</gene>
<comment type="caution">
    <text evidence="2">The sequence shown here is derived from an EMBL/GenBank/DDBJ whole genome shotgun (WGS) entry which is preliminary data.</text>
</comment>
<sequence>MPQTRLASLVSPVFFATCACILFSIFALVRGNSAPLTTCEVNMETVKLDVAGMHLNIPLGHFYIDGFIKHGRWPSPSRQRVLVKSVNIDFLLPDLRALSCENVDLLSAESRPFPYLSVVLGASLPEARGWFDKIQQRIADGIRVEDGTRGRFKKYREGNVTYYMEDGLTNFMITCRNYGDRDSCLVKDEYKYGYYLEYFTDSVHIFQKPISIIDEIRKKISKFEQDAN</sequence>